<name>F2UM16_SALR5</name>
<evidence type="ECO:0000313" key="7">
    <source>
        <dbReference type="Proteomes" id="UP000007799"/>
    </source>
</evidence>
<keyword evidence="7" id="KW-1185">Reference proteome</keyword>
<dbReference type="GO" id="GO:0006606">
    <property type="term" value="P:protein import into nucleus"/>
    <property type="evidence" value="ECO:0007669"/>
    <property type="project" value="TreeGrafter"/>
</dbReference>
<dbReference type="KEGG" id="sre:PTSG_09041"/>
<evidence type="ECO:0000256" key="3">
    <source>
        <dbReference type="ARBA" id="ARBA00022448"/>
    </source>
</evidence>
<dbReference type="InterPro" id="IPR058537">
    <property type="entry name" value="TPR_TNPO3_IPO13_4th"/>
</dbReference>
<dbReference type="InterPro" id="IPR057941">
    <property type="entry name" value="TPR_TNPO3_IPO13_2nd"/>
</dbReference>
<comment type="similarity">
    <text evidence="2">Belongs to the importin beta family.</text>
</comment>
<dbReference type="GO" id="GO:0005737">
    <property type="term" value="C:cytoplasm"/>
    <property type="evidence" value="ECO:0007669"/>
    <property type="project" value="TreeGrafter"/>
</dbReference>
<dbReference type="GeneID" id="16070395"/>
<keyword evidence="3" id="KW-0813">Transport</keyword>
<reference evidence="6" key="1">
    <citation type="submission" date="2009-08" db="EMBL/GenBank/DDBJ databases">
        <title>Annotation of Salpingoeca rosetta.</title>
        <authorList>
            <consortium name="The Broad Institute Genome Sequencing Platform"/>
            <person name="Russ C."/>
            <person name="Cuomo C."/>
            <person name="Burger G."/>
            <person name="Gray M.W."/>
            <person name="Holland P.W.H."/>
            <person name="King N."/>
            <person name="Lang F.B.F."/>
            <person name="Roger A.J."/>
            <person name="Ruiz-Trillo I."/>
            <person name="Young S.K."/>
            <person name="Zeng Q."/>
            <person name="Gargeya S."/>
            <person name="Alvarado L."/>
            <person name="Berlin A."/>
            <person name="Chapman S.B."/>
            <person name="Chen Z."/>
            <person name="Freedman E."/>
            <person name="Gellesch M."/>
            <person name="Goldberg J."/>
            <person name="Griggs A."/>
            <person name="Gujja S."/>
            <person name="Heilman E."/>
            <person name="Heiman D."/>
            <person name="Howarth C."/>
            <person name="Mehta T."/>
            <person name="Neiman D."/>
            <person name="Pearson M."/>
            <person name="Roberts A."/>
            <person name="Saif S."/>
            <person name="Shea T."/>
            <person name="Shenoy N."/>
            <person name="Sisk P."/>
            <person name="Stolte C."/>
            <person name="Sykes S."/>
            <person name="White J."/>
            <person name="Yandava C."/>
            <person name="Haas B."/>
            <person name="Nusbaum C."/>
            <person name="Birren B."/>
        </authorList>
    </citation>
    <scope>NUCLEOTIDE SEQUENCE [LARGE SCALE GENOMIC DNA]</scope>
    <source>
        <strain evidence="6">ATCC 50818</strain>
    </source>
</reference>
<organism evidence="7">
    <name type="scientific">Salpingoeca rosetta (strain ATCC 50818 / BSB-021)</name>
    <dbReference type="NCBI Taxonomy" id="946362"/>
    <lineage>
        <taxon>Eukaryota</taxon>
        <taxon>Choanoflagellata</taxon>
        <taxon>Craspedida</taxon>
        <taxon>Salpingoecidae</taxon>
        <taxon>Salpingoeca</taxon>
    </lineage>
</organism>
<dbReference type="OrthoDB" id="435593at2759"/>
<sequence length="858" mass="95706">MTLRWKVEYHFPELPEEVVASLRDALIMHLKNYATASHRIVVQLAVALADLAIYVEDWEDPVSDVMAALNGADEQGALLEYLTALPQEVGNMRIKVKRERRKEVDHRLGFFGAPVYEFLTNRLQATQGDASAFDDAMKCLDSWLEVGGESAHAFADSPLFDAALSGLLNIETSRSCANVLDSAMGLISFAQHEDLKAKMIAAMTQLRDAMLREDVEAEIKMDIAWLTASLGQAIVYDITQQTSQEAVDVTSLLVGYASHPDADVVLRTVSFWYDLAEVIYDMNQQHTTETFAPVYLELYKNIFNISLCPADLDAPLPSKHELADRRFVIADIFKETSHVVGLPVLVGFMAEQLDPAHDWPVQEAALFVVHAVGPVLAKDGSHVNNILAFITGLTAEHHVQLRKTAVRVTGDLAPWMDRHPDAIDPCFAFLCHAVQHKALTVAAIVAIKKMAARCSAHMHAHFQTILQIIAARDDLALRQDDILDLLKAAARITATLPFEHIEPALQDMLSPHLTELQQCIDTDAEPKQVKRVMERLAEVFRNCNIPERTYADKSEHPCANAAQHTWSLLMSCVEKFQTSSRVIEESNKCVKWIVRCLGKYSVNLAGNMVPVLASLFEATHHSSCLYVASILIETFAYDDAYTDAIVQMCTELTARTLEFLGQDLPSLPRQAHMVEDFFRMHYEFLRSMPLQILQFPLLDQILDLSLHAVLVPSSHATEPVFTFLASLWSMHYKGLSDEQFVHQEEVQARLMQLLQTKGEALTHKLIEALSGGIVSSNARDIADVLWAMMELQQDAIASWATGAPCLAEVPPNKAQARHIQDMLTAIATATDVRAFVREMKYYARLFDAEKDEPVGNGS</sequence>
<protein>
    <submittedName>
        <fullName evidence="6">Uncharacterized protein</fullName>
    </submittedName>
</protein>
<dbReference type="STRING" id="946362.F2UM16"/>
<gene>
    <name evidence="6" type="ORF">PTSG_09041</name>
</gene>
<dbReference type="PANTHER" id="PTHR12363">
    <property type="entry name" value="TRANSPORTIN 3 AND IMPORTIN 13"/>
    <property type="match status" value="1"/>
</dbReference>
<dbReference type="Pfam" id="PF24138">
    <property type="entry name" value="TPR_TNPO3_IPO13_2nd"/>
    <property type="match status" value="1"/>
</dbReference>
<dbReference type="RefSeq" id="XP_004989841.1">
    <property type="nucleotide sequence ID" value="XM_004989784.1"/>
</dbReference>
<dbReference type="Pfam" id="PF24139">
    <property type="entry name" value="TPR_TNPO3_IPO13_4th"/>
    <property type="match status" value="1"/>
</dbReference>
<dbReference type="EMBL" id="GL832981">
    <property type="protein sequence ID" value="EGD78165.1"/>
    <property type="molecule type" value="Genomic_DNA"/>
</dbReference>
<dbReference type="InterPro" id="IPR011989">
    <property type="entry name" value="ARM-like"/>
</dbReference>
<dbReference type="InterPro" id="IPR016024">
    <property type="entry name" value="ARM-type_fold"/>
</dbReference>
<proteinExistence type="inferred from homology"/>
<dbReference type="PANTHER" id="PTHR12363:SF33">
    <property type="entry name" value="IMPORTIN-13"/>
    <property type="match status" value="1"/>
</dbReference>
<dbReference type="SUPFAM" id="SSF48371">
    <property type="entry name" value="ARM repeat"/>
    <property type="match status" value="1"/>
</dbReference>
<dbReference type="Proteomes" id="UP000007799">
    <property type="component" value="Unassembled WGS sequence"/>
</dbReference>
<dbReference type="OMA" id="LECITSW"/>
<keyword evidence="4" id="KW-0653">Protein transport</keyword>
<evidence type="ECO:0000313" key="6">
    <source>
        <dbReference type="EMBL" id="EGD78165.1"/>
    </source>
</evidence>
<comment type="subcellular location">
    <subcellularLocation>
        <location evidence="1">Nucleus</location>
    </subcellularLocation>
</comment>
<dbReference type="Pfam" id="PF24140">
    <property type="entry name" value="TPR_TNPO3_IPO13_3rd"/>
    <property type="match status" value="1"/>
</dbReference>
<evidence type="ECO:0000256" key="2">
    <source>
        <dbReference type="ARBA" id="ARBA00007991"/>
    </source>
</evidence>
<accession>F2UM16</accession>
<dbReference type="InterPro" id="IPR057942">
    <property type="entry name" value="TPR_TNPO3_IPO13_3rd"/>
</dbReference>
<dbReference type="InParanoid" id="F2UM16"/>
<dbReference type="InterPro" id="IPR040520">
    <property type="entry name" value="Importin_rep_3"/>
</dbReference>
<dbReference type="AlphaFoldDB" id="F2UM16"/>
<dbReference type="FunCoup" id="F2UM16">
    <property type="interactions" value="2147"/>
</dbReference>
<evidence type="ECO:0000256" key="4">
    <source>
        <dbReference type="ARBA" id="ARBA00022927"/>
    </source>
</evidence>
<keyword evidence="5" id="KW-0539">Nucleus</keyword>
<dbReference type="Pfam" id="PF18806">
    <property type="entry name" value="Importin_rep_3"/>
    <property type="match status" value="1"/>
</dbReference>
<dbReference type="Gene3D" id="1.25.10.10">
    <property type="entry name" value="Leucine-rich Repeat Variant"/>
    <property type="match status" value="1"/>
</dbReference>
<evidence type="ECO:0000256" key="1">
    <source>
        <dbReference type="ARBA" id="ARBA00004123"/>
    </source>
</evidence>
<dbReference type="GO" id="GO:0005634">
    <property type="term" value="C:nucleus"/>
    <property type="evidence" value="ECO:0007669"/>
    <property type="project" value="UniProtKB-SubCell"/>
</dbReference>
<dbReference type="InterPro" id="IPR051345">
    <property type="entry name" value="Importin_beta-like_NTR"/>
</dbReference>
<dbReference type="eggNOG" id="KOG2081">
    <property type="taxonomic scope" value="Eukaryota"/>
</dbReference>
<evidence type="ECO:0000256" key="5">
    <source>
        <dbReference type="ARBA" id="ARBA00023242"/>
    </source>
</evidence>